<keyword evidence="4 7" id="KW-0812">Transmembrane</keyword>
<dbReference type="InterPro" id="IPR000515">
    <property type="entry name" value="MetI-like"/>
</dbReference>
<evidence type="ECO:0000256" key="6">
    <source>
        <dbReference type="ARBA" id="ARBA00023136"/>
    </source>
</evidence>
<dbReference type="CDD" id="cd06261">
    <property type="entry name" value="TM_PBP2"/>
    <property type="match status" value="2"/>
</dbReference>
<feature type="transmembrane region" description="Helical" evidence="7">
    <location>
        <begin position="305"/>
        <end position="324"/>
    </location>
</feature>
<evidence type="ECO:0000313" key="9">
    <source>
        <dbReference type="EMBL" id="MSU03431.1"/>
    </source>
</evidence>
<reference evidence="9 10" key="1">
    <citation type="submission" date="2019-09" db="EMBL/GenBank/DDBJ databases">
        <title>In-depth cultivation of the pig gut microbiome towards novel bacterial diversity and tailored functional studies.</title>
        <authorList>
            <person name="Wylensek D."/>
            <person name="Hitch T.C.A."/>
            <person name="Clavel T."/>
        </authorList>
    </citation>
    <scope>NUCLEOTIDE SEQUENCE [LARGE SCALE GENOMIC DNA]</scope>
    <source>
        <strain evidence="9 10">WCA3-693-APC-4?</strain>
    </source>
</reference>
<evidence type="ECO:0000256" key="2">
    <source>
        <dbReference type="ARBA" id="ARBA00022448"/>
    </source>
</evidence>
<dbReference type="EMBL" id="VUNQ01000073">
    <property type="protein sequence ID" value="MSU03431.1"/>
    <property type="molecule type" value="Genomic_DNA"/>
</dbReference>
<feature type="transmembrane region" description="Helical" evidence="7">
    <location>
        <begin position="259"/>
        <end position="278"/>
    </location>
</feature>
<dbReference type="Gene3D" id="1.10.3720.10">
    <property type="entry name" value="MetI-like"/>
    <property type="match status" value="2"/>
</dbReference>
<comment type="similarity">
    <text evidence="7">Belongs to the binding-protein-dependent transport system permease family.</text>
</comment>
<organism evidence="9 10">
    <name type="scientific">Tissierella pigra</name>
    <dbReference type="NCBI Taxonomy" id="2607614"/>
    <lineage>
        <taxon>Bacteria</taxon>
        <taxon>Bacillati</taxon>
        <taxon>Bacillota</taxon>
        <taxon>Tissierellia</taxon>
        <taxon>Tissierellales</taxon>
        <taxon>Tissierellaceae</taxon>
        <taxon>Tissierella</taxon>
    </lineage>
</organism>
<name>A0A6N7XMW3_9FIRM</name>
<evidence type="ECO:0000256" key="1">
    <source>
        <dbReference type="ARBA" id="ARBA00004651"/>
    </source>
</evidence>
<evidence type="ECO:0000256" key="4">
    <source>
        <dbReference type="ARBA" id="ARBA00022692"/>
    </source>
</evidence>
<feature type="transmembrane region" description="Helical" evidence="7">
    <location>
        <begin position="552"/>
        <end position="573"/>
    </location>
</feature>
<dbReference type="GO" id="GO:0005886">
    <property type="term" value="C:plasma membrane"/>
    <property type="evidence" value="ECO:0007669"/>
    <property type="project" value="UniProtKB-SubCell"/>
</dbReference>
<proteinExistence type="inferred from homology"/>
<feature type="transmembrane region" description="Helical" evidence="7">
    <location>
        <begin position="149"/>
        <end position="174"/>
    </location>
</feature>
<dbReference type="Pfam" id="PF00528">
    <property type="entry name" value="BPD_transp_1"/>
    <property type="match status" value="2"/>
</dbReference>
<feature type="domain" description="ABC transmembrane type-1" evidence="8">
    <location>
        <begin position="387"/>
        <end position="573"/>
    </location>
</feature>
<feature type="transmembrane region" description="Helical" evidence="7">
    <location>
        <begin position="195"/>
        <end position="217"/>
    </location>
</feature>
<feature type="transmembrane region" description="Helical" evidence="7">
    <location>
        <begin position="100"/>
        <end position="120"/>
    </location>
</feature>
<keyword evidence="5 7" id="KW-1133">Transmembrane helix</keyword>
<feature type="domain" description="ABC transmembrane type-1" evidence="8">
    <location>
        <begin position="66"/>
        <end position="276"/>
    </location>
</feature>
<dbReference type="PANTHER" id="PTHR30193">
    <property type="entry name" value="ABC TRANSPORTER PERMEASE PROTEIN"/>
    <property type="match status" value="1"/>
</dbReference>
<dbReference type="InterPro" id="IPR035906">
    <property type="entry name" value="MetI-like_sf"/>
</dbReference>
<evidence type="ECO:0000256" key="5">
    <source>
        <dbReference type="ARBA" id="ARBA00022989"/>
    </source>
</evidence>
<evidence type="ECO:0000256" key="3">
    <source>
        <dbReference type="ARBA" id="ARBA00022475"/>
    </source>
</evidence>
<dbReference type="PROSITE" id="PS50928">
    <property type="entry name" value="ABC_TM1"/>
    <property type="match status" value="2"/>
</dbReference>
<feature type="transmembrane region" description="Helical" evidence="7">
    <location>
        <begin position="456"/>
        <end position="476"/>
    </location>
</feature>
<keyword evidence="3" id="KW-1003">Cell membrane</keyword>
<dbReference type="InterPro" id="IPR051393">
    <property type="entry name" value="ABC_transporter_permease"/>
</dbReference>
<feature type="transmembrane region" description="Helical" evidence="7">
    <location>
        <begin position="424"/>
        <end position="444"/>
    </location>
</feature>
<sequence>MKIKHMKKDSLLPYILPSLCGILFFYGIPFILSFYYALLNNMGEKKFIGLKNFSDTLKNPMFQRGLTNQSIFIAIAVPLCFILALFFALQVRKLKKGKKLIFLISIIPFVIPSGTSIYFWKCIFDVNGFANKILYSLNIPMVNWYNSNWVMAIAVIIFIWKNVGVTSLILYVGLNQIPKEYYEIADIEGINRFQRFYRITLVYLTPIIFISILLLVVNSFKIFKEIYLLFGNYPDENIYLLQHYMNNHFFRLNLQKLTTASYLLFIIIGLFISLMFLLQKRYSDTFNMLNFEGNHKNTYSKTSSYFTNSFTSIMVLLFLLPLIFTISNSFMGDIEIVSRYTKEIIEYNTMDLTVGNMHFVNIGFFPNSATISGYLDVFNNPHYLKAYLNSIRIVVPILIGQCIISPLAAYGFEYSKWKYKEALFFMYILIMLMPLQVLLVPNYLVADWLGLVDTHWAIILPAIFNPIGVFIIRLQLKGFPKECIEAAQNNGASRFQVFKYIVLPNVKPTIVILIVLIFTEYWNIIEQGLVLFKNPDLNPLSIYLSQIVNENLGAFFATSCLYLIPVFLIFLLIRNKFLIGIVSGNEIHKGKALD</sequence>
<feature type="transmembrane region" description="Helical" evidence="7">
    <location>
        <begin position="393"/>
        <end position="412"/>
    </location>
</feature>
<dbReference type="GO" id="GO:0055085">
    <property type="term" value="P:transmembrane transport"/>
    <property type="evidence" value="ECO:0007669"/>
    <property type="project" value="InterPro"/>
</dbReference>
<accession>A0A6N7XMW3</accession>
<feature type="transmembrane region" description="Helical" evidence="7">
    <location>
        <begin position="70"/>
        <end position="88"/>
    </location>
</feature>
<comment type="subcellular location">
    <subcellularLocation>
        <location evidence="1 7">Cell membrane</location>
        <topology evidence="1 7">Multi-pass membrane protein</topology>
    </subcellularLocation>
</comment>
<keyword evidence="2 7" id="KW-0813">Transport</keyword>
<evidence type="ECO:0000256" key="7">
    <source>
        <dbReference type="RuleBase" id="RU363032"/>
    </source>
</evidence>
<evidence type="ECO:0000313" key="10">
    <source>
        <dbReference type="Proteomes" id="UP000469523"/>
    </source>
</evidence>
<dbReference type="PANTHER" id="PTHR30193:SF37">
    <property type="entry name" value="INNER MEMBRANE ABC TRANSPORTER PERMEASE PROTEIN YCJO"/>
    <property type="match status" value="1"/>
</dbReference>
<feature type="transmembrane region" description="Helical" evidence="7">
    <location>
        <begin position="497"/>
        <end position="518"/>
    </location>
</feature>
<dbReference type="SUPFAM" id="SSF161098">
    <property type="entry name" value="MetI-like"/>
    <property type="match status" value="2"/>
</dbReference>
<evidence type="ECO:0000259" key="8">
    <source>
        <dbReference type="PROSITE" id="PS50928"/>
    </source>
</evidence>
<dbReference type="AlphaFoldDB" id="A0A6N7XMW3"/>
<dbReference type="RefSeq" id="WP_154442988.1">
    <property type="nucleotide sequence ID" value="NZ_VUNQ01000073.1"/>
</dbReference>
<keyword evidence="10" id="KW-1185">Reference proteome</keyword>
<comment type="caution">
    <text evidence="9">The sequence shown here is derived from an EMBL/GenBank/DDBJ whole genome shotgun (WGS) entry which is preliminary data.</text>
</comment>
<protein>
    <submittedName>
        <fullName evidence="9">ABC transporter permease subunit</fullName>
    </submittedName>
</protein>
<keyword evidence="6 7" id="KW-0472">Membrane</keyword>
<dbReference type="Proteomes" id="UP000469523">
    <property type="component" value="Unassembled WGS sequence"/>
</dbReference>
<gene>
    <name evidence="9" type="ORF">FYJ83_18400</name>
</gene>
<feature type="transmembrane region" description="Helical" evidence="7">
    <location>
        <begin position="12"/>
        <end position="38"/>
    </location>
</feature>